<reference evidence="3 4" key="1">
    <citation type="submission" date="2018-08" db="EMBL/GenBank/DDBJ databases">
        <title>Hydrogenophaga sp. LA-38 isolated from sludge.</title>
        <authorList>
            <person name="Im W.-T."/>
        </authorList>
    </citation>
    <scope>NUCLEOTIDE SEQUENCE [LARGE SCALE GENOMIC DNA]</scope>
    <source>
        <strain evidence="3 4">LA-38</strain>
    </source>
</reference>
<feature type="region of interest" description="Disordered" evidence="1">
    <location>
        <begin position="71"/>
        <end position="128"/>
    </location>
</feature>
<gene>
    <name evidence="3" type="ORF">DY262_20100</name>
</gene>
<evidence type="ECO:0000256" key="1">
    <source>
        <dbReference type="SAM" id="MobiDB-lite"/>
    </source>
</evidence>
<evidence type="ECO:0000313" key="4">
    <source>
        <dbReference type="Proteomes" id="UP000261931"/>
    </source>
</evidence>
<feature type="signal peptide" evidence="2">
    <location>
        <begin position="1"/>
        <end position="21"/>
    </location>
</feature>
<accession>A0A372EEG6</accession>
<proteinExistence type="predicted"/>
<protein>
    <submittedName>
        <fullName evidence="3">Uncharacterized protein</fullName>
    </submittedName>
</protein>
<keyword evidence="4" id="KW-1185">Reference proteome</keyword>
<dbReference type="EMBL" id="QVLS01000015">
    <property type="protein sequence ID" value="RFP76235.1"/>
    <property type="molecule type" value="Genomic_DNA"/>
</dbReference>
<dbReference type="RefSeq" id="WP_116960853.1">
    <property type="nucleotide sequence ID" value="NZ_QVLS01000015.1"/>
</dbReference>
<feature type="chain" id="PRO_5016646195" evidence="2">
    <location>
        <begin position="22"/>
        <end position="128"/>
    </location>
</feature>
<dbReference type="Proteomes" id="UP000261931">
    <property type="component" value="Unassembled WGS sequence"/>
</dbReference>
<evidence type="ECO:0000313" key="3">
    <source>
        <dbReference type="EMBL" id="RFP76235.1"/>
    </source>
</evidence>
<keyword evidence="2" id="KW-0732">Signal</keyword>
<sequence length="128" mass="12616">MSIQKIAIAVGLLAAATLAQAKLPAPPPLTPEAAAKADEAKAKAAYNTKVDAYKLCKAMDKAAANYFKTTAGAGKQPSAGAPACTDPGPFSYVPPKPAEAAGAHSPAAPATSPPSNQAPAGAPTPKKP</sequence>
<name>A0A372EEG6_9BURK</name>
<comment type="caution">
    <text evidence="3">The sequence shown here is derived from an EMBL/GenBank/DDBJ whole genome shotgun (WGS) entry which is preliminary data.</text>
</comment>
<organism evidence="3 4">
    <name type="scientific">Hydrogenophaga borbori</name>
    <dbReference type="NCBI Taxonomy" id="2294117"/>
    <lineage>
        <taxon>Bacteria</taxon>
        <taxon>Pseudomonadati</taxon>
        <taxon>Pseudomonadota</taxon>
        <taxon>Betaproteobacteria</taxon>
        <taxon>Burkholderiales</taxon>
        <taxon>Comamonadaceae</taxon>
        <taxon>Hydrogenophaga</taxon>
    </lineage>
</organism>
<evidence type="ECO:0000256" key="2">
    <source>
        <dbReference type="SAM" id="SignalP"/>
    </source>
</evidence>
<feature type="compositionally biased region" description="Low complexity" evidence="1">
    <location>
        <begin position="98"/>
        <end position="120"/>
    </location>
</feature>
<dbReference type="AlphaFoldDB" id="A0A372EEG6"/>